<dbReference type="PROSITE" id="PS51257">
    <property type="entry name" value="PROKAR_LIPOPROTEIN"/>
    <property type="match status" value="1"/>
</dbReference>
<comment type="caution">
    <text evidence="2">The sequence shown here is derived from an EMBL/GenBank/DDBJ whole genome shotgun (WGS) entry which is preliminary data.</text>
</comment>
<dbReference type="PATRIC" id="fig|2033.7.peg.2118"/>
<name>A0A147F8J3_MICTE</name>
<dbReference type="Gene3D" id="3.10.450.40">
    <property type="match status" value="2"/>
</dbReference>
<organism evidence="2 3">
    <name type="scientific">Microbacterium testaceum</name>
    <name type="common">Aureobacterium testaceum</name>
    <name type="synonym">Brevibacterium testaceum</name>
    <dbReference type="NCBI Taxonomy" id="2033"/>
    <lineage>
        <taxon>Bacteria</taxon>
        <taxon>Bacillati</taxon>
        <taxon>Actinomycetota</taxon>
        <taxon>Actinomycetes</taxon>
        <taxon>Micrococcales</taxon>
        <taxon>Microbacteriaceae</taxon>
        <taxon>Microbacterium</taxon>
    </lineage>
</organism>
<keyword evidence="1" id="KW-0732">Signal</keyword>
<accession>A0A147F8J3</accession>
<dbReference type="RefSeq" id="WP_058613846.1">
    <property type="nucleotide sequence ID" value="NZ_LDRV01000041.1"/>
</dbReference>
<evidence type="ECO:0000256" key="1">
    <source>
        <dbReference type="SAM" id="SignalP"/>
    </source>
</evidence>
<proteinExistence type="predicted"/>
<evidence type="ECO:0000313" key="3">
    <source>
        <dbReference type="Proteomes" id="UP000072189"/>
    </source>
</evidence>
<evidence type="ECO:0000313" key="2">
    <source>
        <dbReference type="EMBL" id="KTS12889.1"/>
    </source>
</evidence>
<dbReference type="AlphaFoldDB" id="A0A147F8J3"/>
<gene>
    <name evidence="2" type="ORF">RSA3_07290</name>
</gene>
<evidence type="ECO:0008006" key="4">
    <source>
        <dbReference type="Google" id="ProtNLM"/>
    </source>
</evidence>
<feature type="signal peptide" evidence="1">
    <location>
        <begin position="1"/>
        <end position="27"/>
    </location>
</feature>
<reference evidence="2 3" key="1">
    <citation type="journal article" date="2016" name="Front. Microbiol.">
        <title>Genomic Resource of Rice Seed Associated Bacteria.</title>
        <authorList>
            <person name="Midha S."/>
            <person name="Bansal K."/>
            <person name="Sharma S."/>
            <person name="Kumar N."/>
            <person name="Patil P.P."/>
            <person name="Chaudhry V."/>
            <person name="Patil P.B."/>
        </authorList>
    </citation>
    <scope>NUCLEOTIDE SEQUENCE [LARGE SCALE GENOMIC DNA]</scope>
    <source>
        <strain evidence="2 3">RSA3</strain>
    </source>
</reference>
<protein>
    <recommendedName>
        <fullName evidence="4">PepSY domain-containing protein</fullName>
    </recommendedName>
</protein>
<sequence length="162" mass="16621">MASLRLPFAILAAAPLALGLTSCTSPATSSGSSETVVSAVVRAESDAGGRAFDLDREDDGTWEVQVVTNGRAADLRISADGGEVLSRRDADTVDTEDRDALENAGTTMADAVRTAVAAHLGGGIDEVEIDRTSGEPVWKVSFDAGAEITISLVDGSVVPSTE</sequence>
<feature type="chain" id="PRO_5038369480" description="PepSY domain-containing protein" evidence="1">
    <location>
        <begin position="28"/>
        <end position="162"/>
    </location>
</feature>
<dbReference type="EMBL" id="LDRV01000041">
    <property type="protein sequence ID" value="KTS12889.1"/>
    <property type="molecule type" value="Genomic_DNA"/>
</dbReference>
<dbReference type="Proteomes" id="UP000072189">
    <property type="component" value="Unassembled WGS sequence"/>
</dbReference>